<dbReference type="EMBL" id="JBHSPB010000032">
    <property type="protein sequence ID" value="MFC5724691.1"/>
    <property type="molecule type" value="Genomic_DNA"/>
</dbReference>
<dbReference type="RefSeq" id="WP_390321162.1">
    <property type="nucleotide sequence ID" value="NZ_JBHSPB010000032.1"/>
</dbReference>
<evidence type="ECO:0000313" key="2">
    <source>
        <dbReference type="EMBL" id="MFC5724691.1"/>
    </source>
</evidence>
<accession>A0ABW0Z7M8</accession>
<proteinExistence type="predicted"/>
<evidence type="ECO:0000313" key="3">
    <source>
        <dbReference type="Proteomes" id="UP001596083"/>
    </source>
</evidence>
<dbReference type="Pfam" id="PF19979">
    <property type="entry name" value="DUF6415"/>
    <property type="match status" value="1"/>
</dbReference>
<name>A0ABW0Z7M8_9ACTN</name>
<protein>
    <submittedName>
        <fullName evidence="2">DUF6415 family natural product biosynthesis protein</fullName>
    </submittedName>
</protein>
<keyword evidence="3" id="KW-1185">Reference proteome</keyword>
<feature type="compositionally biased region" description="Basic residues" evidence="1">
    <location>
        <begin position="114"/>
        <end position="123"/>
    </location>
</feature>
<dbReference type="Proteomes" id="UP001596083">
    <property type="component" value="Unassembled WGS sequence"/>
</dbReference>
<organism evidence="2 3">
    <name type="scientific">Streptomyces gamaensis</name>
    <dbReference type="NCBI Taxonomy" id="1763542"/>
    <lineage>
        <taxon>Bacteria</taxon>
        <taxon>Bacillati</taxon>
        <taxon>Actinomycetota</taxon>
        <taxon>Actinomycetes</taxon>
        <taxon>Kitasatosporales</taxon>
        <taxon>Streptomycetaceae</taxon>
        <taxon>Streptomyces</taxon>
    </lineage>
</organism>
<evidence type="ECO:0000256" key="1">
    <source>
        <dbReference type="SAM" id="MobiDB-lite"/>
    </source>
</evidence>
<comment type="caution">
    <text evidence="2">The sequence shown here is derived from an EMBL/GenBank/DDBJ whole genome shotgun (WGS) entry which is preliminary data.</text>
</comment>
<sequence length="151" mass="17330">MDTADNNTRWHLTTMMASDETPLDLYTIRTTIDRALQPRPALPRHEEIHDITQALRGHLGELAAESENRRDDCTRHTADWHHWNMLYDRAHTDLGHSPGNGLHSATHIHERTRPRLPPHPGRTHRILNLREADGVLIATQPPCRQPGPRRA</sequence>
<gene>
    <name evidence="2" type="ORF">ACFP1Z_31525</name>
</gene>
<dbReference type="InterPro" id="IPR046300">
    <property type="entry name" value="DUF6415"/>
</dbReference>
<reference evidence="3" key="1">
    <citation type="journal article" date="2019" name="Int. J. Syst. Evol. Microbiol.">
        <title>The Global Catalogue of Microorganisms (GCM) 10K type strain sequencing project: providing services to taxonomists for standard genome sequencing and annotation.</title>
        <authorList>
            <consortium name="The Broad Institute Genomics Platform"/>
            <consortium name="The Broad Institute Genome Sequencing Center for Infectious Disease"/>
            <person name="Wu L."/>
            <person name="Ma J."/>
        </authorList>
    </citation>
    <scope>NUCLEOTIDE SEQUENCE [LARGE SCALE GENOMIC DNA]</scope>
    <source>
        <strain evidence="3">CGMCC 4.7304</strain>
    </source>
</reference>
<feature type="region of interest" description="Disordered" evidence="1">
    <location>
        <begin position="102"/>
        <end position="123"/>
    </location>
</feature>